<dbReference type="Pfam" id="PF08968">
    <property type="entry name" value="DUF1885"/>
    <property type="match status" value="1"/>
</dbReference>
<evidence type="ECO:0000313" key="1">
    <source>
        <dbReference type="EMBL" id="SET86668.1"/>
    </source>
</evidence>
<dbReference type="Gene3D" id="3.30.310.120">
    <property type="entry name" value="Rbstp2229 like protein"/>
    <property type="match status" value="1"/>
</dbReference>
<sequence>MSRSTYVYVDKENSITLKNVKEYLTYYQEITSKTGKQLAWNYEDHAFPYTVIEKKEEQGNYLLLKGNLDRYYGLLIGVDEIENIIQITLPNSAKHGDKSKANELAKFLRKKLHGKLKLFNGRMMVK</sequence>
<dbReference type="InterPro" id="IPR015062">
    <property type="entry name" value="DUF1885"/>
</dbReference>
<dbReference type="Gene3D" id="1.20.5.850">
    <property type="entry name" value="Rbstp2229 protein"/>
    <property type="match status" value="1"/>
</dbReference>
<reference evidence="2" key="1">
    <citation type="submission" date="2016-10" db="EMBL/GenBank/DDBJ databases">
        <authorList>
            <person name="Varghese N."/>
            <person name="Submissions S."/>
        </authorList>
    </citation>
    <scope>NUCLEOTIDE SEQUENCE [LARGE SCALE GENOMIC DNA]</scope>
    <source>
        <strain evidence="2">CGMCC 1.3566</strain>
    </source>
</reference>
<dbReference type="SUPFAM" id="SSF111171">
    <property type="entry name" value="Rbstp2229 protein"/>
    <property type="match status" value="1"/>
</dbReference>
<evidence type="ECO:0000313" key="2">
    <source>
        <dbReference type="Proteomes" id="UP000199095"/>
    </source>
</evidence>
<dbReference type="InterPro" id="IPR036294">
    <property type="entry name" value="Rbstp2229-like_sf"/>
</dbReference>
<dbReference type="Proteomes" id="UP000199095">
    <property type="component" value="Unassembled WGS sequence"/>
</dbReference>
<protein>
    <recommendedName>
        <fullName evidence="3">DUF1885 family protein</fullName>
    </recommendedName>
</protein>
<dbReference type="RefSeq" id="WP_143060165.1">
    <property type="nucleotide sequence ID" value="NZ_FOHJ01000009.1"/>
</dbReference>
<dbReference type="EMBL" id="FOHJ01000009">
    <property type="protein sequence ID" value="SET86668.1"/>
    <property type="molecule type" value="Genomic_DNA"/>
</dbReference>
<evidence type="ECO:0008006" key="3">
    <source>
        <dbReference type="Google" id="ProtNLM"/>
    </source>
</evidence>
<gene>
    <name evidence="1" type="ORF">SAMN05421676_109146</name>
</gene>
<accession>A0A1I0HTV1</accession>
<organism evidence="1 2">
    <name type="scientific">Salinibacillus kushneri</name>
    <dbReference type="NCBI Taxonomy" id="237682"/>
    <lineage>
        <taxon>Bacteria</taxon>
        <taxon>Bacillati</taxon>
        <taxon>Bacillota</taxon>
        <taxon>Bacilli</taxon>
        <taxon>Bacillales</taxon>
        <taxon>Bacillaceae</taxon>
        <taxon>Salinibacillus</taxon>
    </lineage>
</organism>
<keyword evidence="2" id="KW-1185">Reference proteome</keyword>
<dbReference type="AlphaFoldDB" id="A0A1I0HTV1"/>
<name>A0A1I0HTV1_9BACI</name>
<dbReference type="OrthoDB" id="2966171at2"/>
<proteinExistence type="predicted"/>